<evidence type="ECO:0000256" key="5">
    <source>
        <dbReference type="ARBA" id="ARBA00004692"/>
    </source>
</evidence>
<evidence type="ECO:0000256" key="8">
    <source>
        <dbReference type="ARBA" id="ARBA00012016"/>
    </source>
</evidence>
<keyword evidence="10" id="KW-0169">Cobalamin biosynthesis</keyword>
<evidence type="ECO:0000256" key="13">
    <source>
        <dbReference type="ARBA" id="ARBA00022777"/>
    </source>
</evidence>
<accession>A0A1W1XHW3</accession>
<evidence type="ECO:0000256" key="18">
    <source>
        <dbReference type="PIRSR" id="PIRSR006135-1"/>
    </source>
</evidence>
<evidence type="ECO:0000256" key="14">
    <source>
        <dbReference type="ARBA" id="ARBA00022840"/>
    </source>
</evidence>
<keyword evidence="12 19" id="KW-0547">Nucleotide-binding</keyword>
<evidence type="ECO:0000256" key="9">
    <source>
        <dbReference type="ARBA" id="ARBA00012523"/>
    </source>
</evidence>
<comment type="catalytic activity">
    <reaction evidence="1">
        <text>adenosylcob(III)inamide + ATP = adenosylcob(III)inamide phosphate + ADP + H(+)</text>
        <dbReference type="Rhea" id="RHEA:15769"/>
        <dbReference type="ChEBI" id="CHEBI:2480"/>
        <dbReference type="ChEBI" id="CHEBI:15378"/>
        <dbReference type="ChEBI" id="CHEBI:30616"/>
        <dbReference type="ChEBI" id="CHEBI:58502"/>
        <dbReference type="ChEBI" id="CHEBI:456216"/>
        <dbReference type="EC" id="2.7.1.156"/>
    </reaction>
</comment>
<evidence type="ECO:0000256" key="11">
    <source>
        <dbReference type="ARBA" id="ARBA00022679"/>
    </source>
</evidence>
<feature type="binding site" evidence="19">
    <location>
        <position position="65"/>
    </location>
    <ligand>
        <name>GTP</name>
        <dbReference type="ChEBI" id="CHEBI:37565"/>
    </ligand>
</feature>
<dbReference type="EC" id="2.7.1.156" evidence="8"/>
<evidence type="ECO:0000256" key="6">
    <source>
        <dbReference type="ARBA" id="ARBA00005159"/>
    </source>
</evidence>
<dbReference type="GO" id="GO:0043752">
    <property type="term" value="F:adenosylcobinamide kinase activity"/>
    <property type="evidence" value="ECO:0007669"/>
    <property type="project" value="UniProtKB-EC"/>
</dbReference>
<name>A0A1W1XHW3_9BACT</name>
<dbReference type="InterPro" id="IPR027417">
    <property type="entry name" value="P-loop_NTPase"/>
</dbReference>
<evidence type="ECO:0000256" key="17">
    <source>
        <dbReference type="ARBA" id="ARBA00030571"/>
    </source>
</evidence>
<dbReference type="SUPFAM" id="SSF52540">
    <property type="entry name" value="P-loop containing nucleoside triphosphate hydrolases"/>
    <property type="match status" value="1"/>
</dbReference>
<keyword evidence="11 20" id="KW-0808">Transferase</keyword>
<keyword evidence="13 20" id="KW-0418">Kinase</keyword>
<evidence type="ECO:0000256" key="3">
    <source>
        <dbReference type="ARBA" id="ARBA00001522"/>
    </source>
</evidence>
<organism evidence="20 21">
    <name type="scientific">Desulfacinum hydrothermale DSM 13146</name>
    <dbReference type="NCBI Taxonomy" id="1121390"/>
    <lineage>
        <taxon>Bacteria</taxon>
        <taxon>Pseudomonadati</taxon>
        <taxon>Thermodesulfobacteriota</taxon>
        <taxon>Syntrophobacteria</taxon>
        <taxon>Syntrophobacterales</taxon>
        <taxon>Syntrophobacteraceae</taxon>
        <taxon>Desulfacinum</taxon>
    </lineage>
</organism>
<dbReference type="AlphaFoldDB" id="A0A1W1XHW3"/>
<dbReference type="GO" id="GO:0005525">
    <property type="term" value="F:GTP binding"/>
    <property type="evidence" value="ECO:0007669"/>
    <property type="project" value="UniProtKB-KW"/>
</dbReference>
<evidence type="ECO:0000256" key="1">
    <source>
        <dbReference type="ARBA" id="ARBA00000312"/>
    </source>
</evidence>
<gene>
    <name evidence="20" type="ORF">SAMN02746041_01774</name>
</gene>
<protein>
    <recommendedName>
        <fullName evidence="16">Adenosylcobinamide kinase</fullName>
        <ecNumber evidence="8">2.7.1.156</ecNumber>
        <ecNumber evidence="9">2.7.7.62</ecNumber>
    </recommendedName>
    <alternativeName>
        <fullName evidence="17">Adenosylcobinamide-phosphate guanylyltransferase</fullName>
    </alternativeName>
</protein>
<comment type="catalytic activity">
    <reaction evidence="2">
        <text>adenosylcob(III)inamide phosphate + GTP + H(+) = adenosylcob(III)inamide-GDP + diphosphate</text>
        <dbReference type="Rhea" id="RHEA:22712"/>
        <dbReference type="ChEBI" id="CHEBI:15378"/>
        <dbReference type="ChEBI" id="CHEBI:33019"/>
        <dbReference type="ChEBI" id="CHEBI:37565"/>
        <dbReference type="ChEBI" id="CHEBI:58502"/>
        <dbReference type="ChEBI" id="CHEBI:60487"/>
        <dbReference type="EC" id="2.7.7.62"/>
    </reaction>
</comment>
<keyword evidence="14" id="KW-0067">ATP-binding</keyword>
<evidence type="ECO:0000256" key="4">
    <source>
        <dbReference type="ARBA" id="ARBA00003889"/>
    </source>
</evidence>
<dbReference type="UniPathway" id="UPA00148">
    <property type="reaction ID" value="UER00236"/>
</dbReference>
<dbReference type="Pfam" id="PF02283">
    <property type="entry name" value="CobU"/>
    <property type="match status" value="1"/>
</dbReference>
<evidence type="ECO:0000256" key="19">
    <source>
        <dbReference type="PIRSR" id="PIRSR006135-2"/>
    </source>
</evidence>
<comment type="pathway">
    <text evidence="6">Cofactor biosynthesis; adenosylcobalamin biosynthesis; adenosylcobalamin from cob(II)yrinate a,c-diamide: step 5/7.</text>
</comment>
<dbReference type="EMBL" id="FWXF01000008">
    <property type="protein sequence ID" value="SMC23583.1"/>
    <property type="molecule type" value="Genomic_DNA"/>
</dbReference>
<dbReference type="GO" id="GO:0009236">
    <property type="term" value="P:cobalamin biosynthetic process"/>
    <property type="evidence" value="ECO:0007669"/>
    <property type="project" value="UniProtKB-UniPathway"/>
</dbReference>
<feature type="active site" description="GMP-histidine intermediate" evidence="18">
    <location>
        <position position="53"/>
    </location>
</feature>
<dbReference type="EC" id="2.7.7.62" evidence="9"/>
<feature type="binding site" evidence="19">
    <location>
        <position position="87"/>
    </location>
    <ligand>
        <name>GTP</name>
        <dbReference type="ChEBI" id="CHEBI:37565"/>
    </ligand>
</feature>
<dbReference type="Proteomes" id="UP000192783">
    <property type="component" value="Unassembled WGS sequence"/>
</dbReference>
<comment type="function">
    <text evidence="4">Catalyzes ATP-dependent phosphorylation of adenosylcobinamide and addition of GMP to adenosylcobinamide phosphate.</text>
</comment>
<dbReference type="PIRSF" id="PIRSF006135">
    <property type="entry name" value="CobU"/>
    <property type="match status" value="1"/>
</dbReference>
<dbReference type="Gene3D" id="3.40.50.300">
    <property type="entry name" value="P-loop containing nucleotide triphosphate hydrolases"/>
    <property type="match status" value="1"/>
</dbReference>
<dbReference type="GO" id="GO:0005524">
    <property type="term" value="F:ATP binding"/>
    <property type="evidence" value="ECO:0007669"/>
    <property type="project" value="UniProtKB-KW"/>
</dbReference>
<feature type="binding site" evidence="19">
    <location>
        <begin position="12"/>
        <end position="19"/>
    </location>
    <ligand>
        <name>GTP</name>
        <dbReference type="ChEBI" id="CHEBI:37565"/>
    </ligand>
</feature>
<dbReference type="NCBIfam" id="NF004469">
    <property type="entry name" value="PRK05800.1"/>
    <property type="match status" value="1"/>
</dbReference>
<evidence type="ECO:0000256" key="15">
    <source>
        <dbReference type="ARBA" id="ARBA00023134"/>
    </source>
</evidence>
<dbReference type="RefSeq" id="WP_084057520.1">
    <property type="nucleotide sequence ID" value="NZ_FWXF01000008.1"/>
</dbReference>
<evidence type="ECO:0000256" key="12">
    <source>
        <dbReference type="ARBA" id="ARBA00022741"/>
    </source>
</evidence>
<keyword evidence="20" id="KW-0548">Nucleotidyltransferase</keyword>
<keyword evidence="21" id="KW-1185">Reference proteome</keyword>
<dbReference type="STRING" id="1121390.SAMN02746041_01774"/>
<proteinExistence type="inferred from homology"/>
<evidence type="ECO:0000313" key="20">
    <source>
        <dbReference type="EMBL" id="SMC23583.1"/>
    </source>
</evidence>
<dbReference type="PANTHER" id="PTHR34848:SF1">
    <property type="entry name" value="BIFUNCTIONAL ADENOSYLCOBALAMIN BIOSYNTHESIS PROTEIN COBU"/>
    <property type="match status" value="1"/>
</dbReference>
<comment type="catalytic activity">
    <reaction evidence="3">
        <text>adenosylcob(III)inamide + GTP = adenosylcob(III)inamide phosphate + GDP + H(+)</text>
        <dbReference type="Rhea" id="RHEA:15765"/>
        <dbReference type="ChEBI" id="CHEBI:2480"/>
        <dbReference type="ChEBI" id="CHEBI:15378"/>
        <dbReference type="ChEBI" id="CHEBI:37565"/>
        <dbReference type="ChEBI" id="CHEBI:58189"/>
        <dbReference type="ChEBI" id="CHEBI:58502"/>
        <dbReference type="EC" id="2.7.1.156"/>
    </reaction>
</comment>
<evidence type="ECO:0000256" key="2">
    <source>
        <dbReference type="ARBA" id="ARBA00000711"/>
    </source>
</evidence>
<comment type="similarity">
    <text evidence="7">Belongs to the CobU/CobP family.</text>
</comment>
<evidence type="ECO:0000313" key="21">
    <source>
        <dbReference type="Proteomes" id="UP000192783"/>
    </source>
</evidence>
<evidence type="ECO:0000256" key="7">
    <source>
        <dbReference type="ARBA" id="ARBA00007490"/>
    </source>
</evidence>
<dbReference type="OrthoDB" id="9788370at2"/>
<dbReference type="InterPro" id="IPR003203">
    <property type="entry name" value="CobU/CobP"/>
</dbReference>
<feature type="binding site" evidence="19">
    <location>
        <begin position="54"/>
        <end position="57"/>
    </location>
    <ligand>
        <name>GTP</name>
        <dbReference type="ChEBI" id="CHEBI:37565"/>
    </ligand>
</feature>
<reference evidence="20 21" key="1">
    <citation type="submission" date="2017-04" db="EMBL/GenBank/DDBJ databases">
        <authorList>
            <person name="Afonso C.L."/>
            <person name="Miller P.J."/>
            <person name="Scott M.A."/>
            <person name="Spackman E."/>
            <person name="Goraichik I."/>
            <person name="Dimitrov K.M."/>
            <person name="Suarez D.L."/>
            <person name="Swayne D.E."/>
        </authorList>
    </citation>
    <scope>NUCLEOTIDE SEQUENCE [LARGE SCALE GENOMIC DNA]</scope>
    <source>
        <strain evidence="20 21">DSM 13146</strain>
    </source>
</reference>
<feature type="binding site" evidence="19">
    <location>
        <begin position="37"/>
        <end position="39"/>
    </location>
    <ligand>
        <name>GTP</name>
        <dbReference type="ChEBI" id="CHEBI:37565"/>
    </ligand>
</feature>
<dbReference type="PANTHER" id="PTHR34848">
    <property type="match status" value="1"/>
</dbReference>
<evidence type="ECO:0000256" key="10">
    <source>
        <dbReference type="ARBA" id="ARBA00022573"/>
    </source>
</evidence>
<dbReference type="CDD" id="cd00544">
    <property type="entry name" value="CobU"/>
    <property type="match status" value="1"/>
</dbReference>
<comment type="pathway">
    <text evidence="5">Cofactor biosynthesis; adenosylcobalamin biosynthesis; adenosylcobalamin from cob(II)yrinate a,c-diamide: step 6/7.</text>
</comment>
<dbReference type="GO" id="GO:0008820">
    <property type="term" value="F:cobinamide phosphate guanylyltransferase activity"/>
    <property type="evidence" value="ECO:0007669"/>
    <property type="project" value="UniProtKB-EC"/>
</dbReference>
<sequence>MSAPLTPHLVLGGARSGKSTFAESLVAAFPPPHVYVATAQVLDAEMEARVAAHRARRGSHWRTVECPLDLPQTLSELDREGSPILVDCITLWLSNLLADRGDAGAKDAVERLCRVLEATASPVVLVSNEVGCGIVPANAMARTYRDLAGWANQRLAAACRAVTLVAAGLPWTLKPQKP</sequence>
<evidence type="ECO:0000256" key="16">
    <source>
        <dbReference type="ARBA" id="ARBA00029570"/>
    </source>
</evidence>
<keyword evidence="15 19" id="KW-0342">GTP-binding</keyword>